<evidence type="ECO:0000313" key="2">
    <source>
        <dbReference type="EMBL" id="CAH2105347.1"/>
    </source>
</evidence>
<organism evidence="2 3">
    <name type="scientific">Euphydryas editha</name>
    <name type="common">Edith's checkerspot</name>
    <dbReference type="NCBI Taxonomy" id="104508"/>
    <lineage>
        <taxon>Eukaryota</taxon>
        <taxon>Metazoa</taxon>
        <taxon>Ecdysozoa</taxon>
        <taxon>Arthropoda</taxon>
        <taxon>Hexapoda</taxon>
        <taxon>Insecta</taxon>
        <taxon>Pterygota</taxon>
        <taxon>Neoptera</taxon>
        <taxon>Endopterygota</taxon>
        <taxon>Lepidoptera</taxon>
        <taxon>Glossata</taxon>
        <taxon>Ditrysia</taxon>
        <taxon>Papilionoidea</taxon>
        <taxon>Nymphalidae</taxon>
        <taxon>Nymphalinae</taxon>
        <taxon>Euphydryas</taxon>
    </lineage>
</organism>
<gene>
    <name evidence="2" type="ORF">EEDITHA_LOCUS19616</name>
</gene>
<accession>A0AAU9V0S0</accession>
<dbReference type="Proteomes" id="UP001153954">
    <property type="component" value="Unassembled WGS sequence"/>
</dbReference>
<protein>
    <recommendedName>
        <fullName evidence="4">HTH APSES-type domain-containing protein</fullName>
    </recommendedName>
</protein>
<comment type="caution">
    <text evidence="2">The sequence shown here is derived from an EMBL/GenBank/DDBJ whole genome shotgun (WGS) entry which is preliminary data.</text>
</comment>
<proteinExistence type="predicted"/>
<feature type="region of interest" description="Disordered" evidence="1">
    <location>
        <begin position="163"/>
        <end position="192"/>
    </location>
</feature>
<feature type="compositionally biased region" description="Low complexity" evidence="1">
    <location>
        <begin position="172"/>
        <end position="185"/>
    </location>
</feature>
<sequence>MEVNVLHGIIRNVDIELSENQALEAIKCPDNIQIMSIKRLKRRSEVGEWIPSEVMRIGFKCSYLPAYIYIDNLSVKNLCCVYLREKRLRELMAEFNCSYKNACNMYVRPHSISEPRQKIEIHKKEENLDINTSNSFMNLLSDENTTHKYTPLLPEFSQLFTPKRPKSQKNINNDNSNTYDTTSSTMNRSERDRCNQLDNIPQRSTDNANAHSNVYNKGKAHFSELITRLKEILFIKNLTIIAKDFIILLNAVLSG</sequence>
<reference evidence="2" key="1">
    <citation type="submission" date="2022-03" db="EMBL/GenBank/DDBJ databases">
        <authorList>
            <person name="Tunstrom K."/>
        </authorList>
    </citation>
    <scope>NUCLEOTIDE SEQUENCE</scope>
</reference>
<evidence type="ECO:0000313" key="3">
    <source>
        <dbReference type="Proteomes" id="UP001153954"/>
    </source>
</evidence>
<keyword evidence="3" id="KW-1185">Reference proteome</keyword>
<dbReference type="AlphaFoldDB" id="A0AAU9V0S0"/>
<evidence type="ECO:0000256" key="1">
    <source>
        <dbReference type="SAM" id="MobiDB-lite"/>
    </source>
</evidence>
<name>A0AAU9V0S0_EUPED</name>
<dbReference type="EMBL" id="CAKOGL010000028">
    <property type="protein sequence ID" value="CAH2105347.1"/>
    <property type="molecule type" value="Genomic_DNA"/>
</dbReference>
<evidence type="ECO:0008006" key="4">
    <source>
        <dbReference type="Google" id="ProtNLM"/>
    </source>
</evidence>